<proteinExistence type="predicted"/>
<dbReference type="Proteomes" id="UP001066276">
    <property type="component" value="Chromosome 9"/>
</dbReference>
<gene>
    <name evidence="1" type="ORF">NDU88_002305</name>
</gene>
<organism evidence="1 2">
    <name type="scientific">Pleurodeles waltl</name>
    <name type="common">Iberian ribbed newt</name>
    <dbReference type="NCBI Taxonomy" id="8319"/>
    <lineage>
        <taxon>Eukaryota</taxon>
        <taxon>Metazoa</taxon>
        <taxon>Chordata</taxon>
        <taxon>Craniata</taxon>
        <taxon>Vertebrata</taxon>
        <taxon>Euteleostomi</taxon>
        <taxon>Amphibia</taxon>
        <taxon>Batrachia</taxon>
        <taxon>Caudata</taxon>
        <taxon>Salamandroidea</taxon>
        <taxon>Salamandridae</taxon>
        <taxon>Pleurodelinae</taxon>
        <taxon>Pleurodeles</taxon>
    </lineage>
</organism>
<protein>
    <submittedName>
        <fullName evidence="1">Uncharacterized protein</fullName>
    </submittedName>
</protein>
<dbReference type="AlphaFoldDB" id="A0AAV7MR88"/>
<accession>A0AAV7MR88</accession>
<dbReference type="EMBL" id="JANPWB010000013">
    <property type="protein sequence ID" value="KAJ1104897.1"/>
    <property type="molecule type" value="Genomic_DNA"/>
</dbReference>
<sequence>MQGPTECLTFLGIEIDSTNGDKVTALQADIRQVLMDEIPDGLPPGDGGDDAVQGGMVGIGSVEQRIVALGELSLAPTTRARYRISMGKLKIKQTNTIAVAPDPDEIKREDTGDSEGMALSLQSQFDRILSAIADTKATLQQDIGTVSVRPGLLRAENHTFADRVKEVKVGLGEVQLVQANLAQ</sequence>
<evidence type="ECO:0000313" key="1">
    <source>
        <dbReference type="EMBL" id="KAJ1104897.1"/>
    </source>
</evidence>
<reference evidence="1" key="1">
    <citation type="journal article" date="2022" name="bioRxiv">
        <title>Sequencing and chromosome-scale assembly of the giantPleurodeles waltlgenome.</title>
        <authorList>
            <person name="Brown T."/>
            <person name="Elewa A."/>
            <person name="Iarovenko S."/>
            <person name="Subramanian E."/>
            <person name="Araus A.J."/>
            <person name="Petzold A."/>
            <person name="Susuki M."/>
            <person name="Suzuki K.-i.T."/>
            <person name="Hayashi T."/>
            <person name="Toyoda A."/>
            <person name="Oliveira C."/>
            <person name="Osipova E."/>
            <person name="Leigh N.D."/>
            <person name="Simon A."/>
            <person name="Yun M.H."/>
        </authorList>
    </citation>
    <scope>NUCLEOTIDE SEQUENCE</scope>
    <source>
        <strain evidence="1">20211129_DDA</strain>
        <tissue evidence="1">Liver</tissue>
    </source>
</reference>
<name>A0AAV7MR88_PLEWA</name>
<comment type="caution">
    <text evidence="1">The sequence shown here is derived from an EMBL/GenBank/DDBJ whole genome shotgun (WGS) entry which is preliminary data.</text>
</comment>
<evidence type="ECO:0000313" key="2">
    <source>
        <dbReference type="Proteomes" id="UP001066276"/>
    </source>
</evidence>
<keyword evidence="2" id="KW-1185">Reference proteome</keyword>